<organism evidence="1 2">
    <name type="scientific">Novacetimonas pomaceti</name>
    <dbReference type="NCBI Taxonomy" id="2021998"/>
    <lineage>
        <taxon>Bacteria</taxon>
        <taxon>Pseudomonadati</taxon>
        <taxon>Pseudomonadota</taxon>
        <taxon>Alphaproteobacteria</taxon>
        <taxon>Acetobacterales</taxon>
        <taxon>Acetobacteraceae</taxon>
        <taxon>Novacetimonas</taxon>
    </lineage>
</organism>
<dbReference type="Proteomes" id="UP000247609">
    <property type="component" value="Unassembled WGS sequence"/>
</dbReference>
<gene>
    <name evidence="1" type="ORF">CFR71_06900</name>
</gene>
<dbReference type="EMBL" id="NOXG01000005">
    <property type="protein sequence ID" value="PYD75792.1"/>
    <property type="molecule type" value="Genomic_DNA"/>
</dbReference>
<proteinExistence type="predicted"/>
<dbReference type="Pfam" id="PF12073">
    <property type="entry name" value="DUF3553"/>
    <property type="match status" value="1"/>
</dbReference>
<accession>A0A318QEL2</accession>
<dbReference type="InterPro" id="IPR021938">
    <property type="entry name" value="DUF3553"/>
</dbReference>
<evidence type="ECO:0000313" key="2">
    <source>
        <dbReference type="Proteomes" id="UP000247609"/>
    </source>
</evidence>
<dbReference type="RefSeq" id="WP_110529161.1">
    <property type="nucleotide sequence ID" value="NZ_NOXG01000005.1"/>
</dbReference>
<protein>
    <submittedName>
        <fullName evidence="1">DUF3553 domain-containing protein</fullName>
    </submittedName>
</protein>
<comment type="caution">
    <text evidence="1">The sequence shown here is derived from an EMBL/GenBank/DDBJ whole genome shotgun (WGS) entry which is preliminary data.</text>
</comment>
<evidence type="ECO:0000313" key="1">
    <source>
        <dbReference type="EMBL" id="PYD75792.1"/>
    </source>
</evidence>
<reference evidence="1 2" key="1">
    <citation type="submission" date="2017-07" db="EMBL/GenBank/DDBJ databases">
        <title>A draft genome sequence of Komagataeibacter sp. T5K1.</title>
        <authorList>
            <person name="Skraban J."/>
            <person name="Cleenwerck I."/>
            <person name="Vandamme P."/>
            <person name="Trcek J."/>
        </authorList>
    </citation>
    <scope>NUCLEOTIDE SEQUENCE [LARGE SCALE GENOMIC DNA]</scope>
    <source>
        <strain evidence="1 2">T5K1</strain>
    </source>
</reference>
<dbReference type="AlphaFoldDB" id="A0A318QEL2"/>
<name>A0A318QEL2_9PROT</name>
<sequence length="61" mass="6644">MTASSPFCSFLVPGQYVSHPDHPEWGRGQVQSATGRRVVVMFPHAGKVAFDAMVVQLTVLD</sequence>